<dbReference type="AlphaFoldDB" id="A0A6A4FZZ6"/>
<feature type="region of interest" description="Disordered" evidence="1">
    <location>
        <begin position="132"/>
        <end position="156"/>
    </location>
</feature>
<evidence type="ECO:0000256" key="1">
    <source>
        <dbReference type="SAM" id="MobiDB-lite"/>
    </source>
</evidence>
<keyword evidence="3" id="KW-1185">Reference proteome</keyword>
<protein>
    <submittedName>
        <fullName evidence="2">Uncharacterized protein</fullName>
    </submittedName>
</protein>
<name>A0A6A4FZZ6_9STRA</name>
<sequence length="164" mass="17966">MRLKMTGTYQFQRVQLAPKVEHELQRRPPDTLSLRLTVLLVPTSTVGGEPSNNIDDATLTFKAQVVFDDKDVAFYNFAGTDACNQGNDVLRSAQYADYKGLHAQLVQLLANNQDGNSAEPFRAAQGLAAARSQEQEGLQGVVDGPAQRHHSPRPQDGVLKAFFA</sequence>
<proteinExistence type="predicted"/>
<dbReference type="Proteomes" id="UP000434957">
    <property type="component" value="Unassembled WGS sequence"/>
</dbReference>
<evidence type="ECO:0000313" key="2">
    <source>
        <dbReference type="EMBL" id="KAE9355296.1"/>
    </source>
</evidence>
<gene>
    <name evidence="2" type="ORF">PR003_g2905</name>
</gene>
<reference evidence="2 3" key="1">
    <citation type="submission" date="2018-08" db="EMBL/GenBank/DDBJ databases">
        <title>Genomic investigation of the strawberry pathogen Phytophthora fragariae indicates pathogenicity is determined by transcriptional variation in three key races.</title>
        <authorList>
            <person name="Adams T.M."/>
            <person name="Armitage A.D."/>
            <person name="Sobczyk M.K."/>
            <person name="Bates H.J."/>
            <person name="Dunwell J.M."/>
            <person name="Nellist C.F."/>
            <person name="Harrison R.J."/>
        </authorList>
    </citation>
    <scope>NUCLEOTIDE SEQUENCE [LARGE SCALE GENOMIC DNA]</scope>
    <source>
        <strain evidence="2 3">SCRP333</strain>
    </source>
</reference>
<evidence type="ECO:0000313" key="3">
    <source>
        <dbReference type="Proteomes" id="UP000434957"/>
    </source>
</evidence>
<comment type="caution">
    <text evidence="2">The sequence shown here is derived from an EMBL/GenBank/DDBJ whole genome shotgun (WGS) entry which is preliminary data.</text>
</comment>
<dbReference type="EMBL" id="QXFT01000096">
    <property type="protein sequence ID" value="KAE9355296.1"/>
    <property type="molecule type" value="Genomic_DNA"/>
</dbReference>
<organism evidence="2 3">
    <name type="scientific">Phytophthora rubi</name>
    <dbReference type="NCBI Taxonomy" id="129364"/>
    <lineage>
        <taxon>Eukaryota</taxon>
        <taxon>Sar</taxon>
        <taxon>Stramenopiles</taxon>
        <taxon>Oomycota</taxon>
        <taxon>Peronosporomycetes</taxon>
        <taxon>Peronosporales</taxon>
        <taxon>Peronosporaceae</taxon>
        <taxon>Phytophthora</taxon>
    </lineage>
</organism>
<accession>A0A6A4FZZ6</accession>